<dbReference type="AlphaFoldDB" id="D2RPA1"/>
<dbReference type="HOGENOM" id="CLU_2217001_0_0_2"/>
<dbReference type="KEGG" id="htu:Htur_1245"/>
<sequence>MRGGEIKQPVTTADVHQHLQRDDYPAALQLGERAIRDVVTDLETMGLVDTWLDARGCDGRSHRSNRHSAPSRSATRSSRTSLNRLRSAPHSIHQATKPARLLGSGL</sequence>
<organism evidence="2 3">
    <name type="scientific">Haloterrigena turkmenica (strain ATCC 51198 / DSM 5511 / JCM 9101 / NCIMB 13204 / VKM B-1734 / 4k)</name>
    <name type="common">Halococcus turkmenicus</name>
    <dbReference type="NCBI Taxonomy" id="543526"/>
    <lineage>
        <taxon>Archaea</taxon>
        <taxon>Methanobacteriati</taxon>
        <taxon>Methanobacteriota</taxon>
        <taxon>Stenosarchaea group</taxon>
        <taxon>Halobacteria</taxon>
        <taxon>Halobacteriales</taxon>
        <taxon>Natrialbaceae</taxon>
        <taxon>Haloterrigena</taxon>
    </lineage>
</organism>
<accession>D2RPA1</accession>
<name>D2RPA1_HALTV</name>
<evidence type="ECO:0000313" key="2">
    <source>
        <dbReference type="EMBL" id="ADB60135.1"/>
    </source>
</evidence>
<reference evidence="2 3" key="1">
    <citation type="journal article" date="2010" name="Stand. Genomic Sci.">
        <title>Complete genome sequence of Haloterrigena turkmenica type strain (4k).</title>
        <authorList>
            <person name="Saunders E."/>
            <person name="Tindall B.J."/>
            <person name="Fahnrich R."/>
            <person name="Lapidus A."/>
            <person name="Copeland A."/>
            <person name="Del Rio T.G."/>
            <person name="Lucas S."/>
            <person name="Chen F."/>
            <person name="Tice H."/>
            <person name="Cheng J.F."/>
            <person name="Han C."/>
            <person name="Detter J.C."/>
            <person name="Bruce D."/>
            <person name="Goodwin L."/>
            <person name="Chain P."/>
            <person name="Pitluck S."/>
            <person name="Pati A."/>
            <person name="Ivanova N."/>
            <person name="Mavromatis K."/>
            <person name="Chen A."/>
            <person name="Palaniappan K."/>
            <person name="Land M."/>
            <person name="Hauser L."/>
            <person name="Chang Y.J."/>
            <person name="Jeffries C.D."/>
            <person name="Brettin T."/>
            <person name="Rohde M."/>
            <person name="Goker M."/>
            <person name="Bristow J."/>
            <person name="Eisen J.A."/>
            <person name="Markowitz V."/>
            <person name="Hugenholtz P."/>
            <person name="Klenk H.P."/>
            <person name="Kyrpides N.C."/>
        </authorList>
    </citation>
    <scope>NUCLEOTIDE SEQUENCE [LARGE SCALE GENOMIC DNA]</scope>
    <source>
        <strain evidence="3">ATCC 51198 / DSM 5511 / JCM 9101 / NCIMB 13204 / VKM B-1734 / 4k</strain>
    </source>
</reference>
<protein>
    <submittedName>
        <fullName evidence="2">Uncharacterized protein</fullName>
    </submittedName>
</protein>
<dbReference type="EMBL" id="CP001860">
    <property type="protein sequence ID" value="ADB60135.1"/>
    <property type="molecule type" value="Genomic_DNA"/>
</dbReference>
<keyword evidence="3" id="KW-1185">Reference proteome</keyword>
<dbReference type="STRING" id="543526.Htur_1245"/>
<dbReference type="Proteomes" id="UP000001903">
    <property type="component" value="Chromosome"/>
</dbReference>
<gene>
    <name evidence="2" type="ordered locus">Htur_1245</name>
</gene>
<evidence type="ECO:0000313" key="3">
    <source>
        <dbReference type="Proteomes" id="UP000001903"/>
    </source>
</evidence>
<feature type="region of interest" description="Disordered" evidence="1">
    <location>
        <begin position="54"/>
        <end position="106"/>
    </location>
</feature>
<evidence type="ECO:0000256" key="1">
    <source>
        <dbReference type="SAM" id="MobiDB-lite"/>
    </source>
</evidence>
<proteinExistence type="predicted"/>
<feature type="compositionally biased region" description="Low complexity" evidence="1">
    <location>
        <begin position="67"/>
        <end position="86"/>
    </location>
</feature>